<proteinExistence type="predicted"/>
<dbReference type="Pfam" id="PF11588">
    <property type="entry name" value="DUF3243"/>
    <property type="match status" value="1"/>
</dbReference>
<reference evidence="1 2" key="1">
    <citation type="submission" date="2022-01" db="EMBL/GenBank/DDBJ databases">
        <title>Alkalihalobacillus sp. EGI L200015, a novel bacterium isolated from a salt lake sediment.</title>
        <authorList>
            <person name="Gao L."/>
            <person name="Fang B.-Z."/>
            <person name="Li W.-J."/>
        </authorList>
    </citation>
    <scope>NUCLEOTIDE SEQUENCE [LARGE SCALE GENOMIC DNA]</scope>
    <source>
        <strain evidence="1 2">KCTC 12718</strain>
    </source>
</reference>
<comment type="caution">
    <text evidence="1">The sequence shown here is derived from an EMBL/GenBank/DDBJ whole genome shotgun (WGS) entry which is preliminary data.</text>
</comment>
<dbReference type="Proteomes" id="UP001649381">
    <property type="component" value="Unassembled WGS sequence"/>
</dbReference>
<dbReference type="InterPro" id="IPR024702">
    <property type="entry name" value="Uncharacterised_YmfJ"/>
</dbReference>
<dbReference type="RefSeq" id="WP_236332541.1">
    <property type="nucleotide sequence ID" value="NZ_JAKIJS010000001.1"/>
</dbReference>
<dbReference type="EMBL" id="JAKIJS010000001">
    <property type="protein sequence ID" value="MCF6137175.1"/>
    <property type="molecule type" value="Genomic_DNA"/>
</dbReference>
<accession>A0ABS9GZR0</accession>
<gene>
    <name evidence="1" type="ORF">L2716_05475</name>
</gene>
<dbReference type="InterPro" id="IPR021637">
    <property type="entry name" value="DUF3243"/>
</dbReference>
<organism evidence="1 2">
    <name type="scientific">Pseudalkalibacillus berkeleyi</name>
    <dbReference type="NCBI Taxonomy" id="1069813"/>
    <lineage>
        <taxon>Bacteria</taxon>
        <taxon>Bacillati</taxon>
        <taxon>Bacillota</taxon>
        <taxon>Bacilli</taxon>
        <taxon>Bacillales</taxon>
        <taxon>Fictibacillaceae</taxon>
        <taxon>Pseudalkalibacillus</taxon>
    </lineage>
</organism>
<evidence type="ECO:0000313" key="1">
    <source>
        <dbReference type="EMBL" id="MCF6137175.1"/>
    </source>
</evidence>
<dbReference type="InterPro" id="IPR038292">
    <property type="entry name" value="YmfJ/YflH_sf"/>
</dbReference>
<protein>
    <submittedName>
        <fullName evidence="1">DUF3243 domain-containing protein</fullName>
    </submittedName>
</protein>
<keyword evidence="2" id="KW-1185">Reference proteome</keyword>
<evidence type="ECO:0000313" key="2">
    <source>
        <dbReference type="Proteomes" id="UP001649381"/>
    </source>
</evidence>
<dbReference type="Gene3D" id="1.10.760.20">
    <property type="entry name" value="Protein of unknown function DUF3243"/>
    <property type="match status" value="1"/>
</dbReference>
<dbReference type="PIRSF" id="PIRSF004764">
    <property type="entry name" value="YmfJ"/>
    <property type="match status" value="1"/>
</dbReference>
<name>A0ABS9GZR0_9BACL</name>
<sequence>MSVLDNWDEWKGFLGSRLRHAEEKGMKGGAITEIATEIGGYLAEQVEPKNAEEKVLADLWNVASEEERHSIASMMVKLVDGRDRDEE</sequence>